<evidence type="ECO:0000256" key="5">
    <source>
        <dbReference type="SAM" id="Coils"/>
    </source>
</evidence>
<dbReference type="InterPro" id="IPR051051">
    <property type="entry name" value="E3_ubiq-ligase_TRIM/RNF"/>
</dbReference>
<accession>A0AAD9F3A9</accession>
<evidence type="ECO:0000256" key="3">
    <source>
        <dbReference type="ARBA" id="ARBA00022833"/>
    </source>
</evidence>
<evidence type="ECO:0000259" key="9">
    <source>
        <dbReference type="PROSITE" id="PS50188"/>
    </source>
</evidence>
<dbReference type="SMART" id="SM00589">
    <property type="entry name" value="PRY"/>
    <property type="match status" value="1"/>
</dbReference>
<dbReference type="InterPro" id="IPR006574">
    <property type="entry name" value="PRY"/>
</dbReference>
<organism evidence="10 11">
    <name type="scientific">Dissostichus eleginoides</name>
    <name type="common">Patagonian toothfish</name>
    <name type="synonym">Dissostichus amissus</name>
    <dbReference type="NCBI Taxonomy" id="100907"/>
    <lineage>
        <taxon>Eukaryota</taxon>
        <taxon>Metazoa</taxon>
        <taxon>Chordata</taxon>
        <taxon>Craniata</taxon>
        <taxon>Vertebrata</taxon>
        <taxon>Euteleostomi</taxon>
        <taxon>Actinopterygii</taxon>
        <taxon>Neopterygii</taxon>
        <taxon>Teleostei</taxon>
        <taxon>Neoteleostei</taxon>
        <taxon>Acanthomorphata</taxon>
        <taxon>Eupercaria</taxon>
        <taxon>Perciformes</taxon>
        <taxon>Notothenioidei</taxon>
        <taxon>Nototheniidae</taxon>
        <taxon>Dissostichus</taxon>
    </lineage>
</organism>
<dbReference type="SUPFAM" id="SSF57845">
    <property type="entry name" value="B-box zinc-binding domain"/>
    <property type="match status" value="1"/>
</dbReference>
<dbReference type="AlphaFoldDB" id="A0AAD9F3A9"/>
<dbReference type="PROSITE" id="PS50119">
    <property type="entry name" value="ZF_BBOX"/>
    <property type="match status" value="1"/>
</dbReference>
<dbReference type="InterPro" id="IPR043136">
    <property type="entry name" value="B30.2/SPRY_sf"/>
</dbReference>
<feature type="region of interest" description="Disordered" evidence="6">
    <location>
        <begin position="131"/>
        <end position="180"/>
    </location>
</feature>
<gene>
    <name evidence="10" type="ORF">KUDE01_030461</name>
</gene>
<evidence type="ECO:0000256" key="4">
    <source>
        <dbReference type="PROSITE-ProRule" id="PRU00024"/>
    </source>
</evidence>
<evidence type="ECO:0000256" key="1">
    <source>
        <dbReference type="ARBA" id="ARBA00022723"/>
    </source>
</evidence>
<dbReference type="InterPro" id="IPR013320">
    <property type="entry name" value="ConA-like_dom_sf"/>
</dbReference>
<dbReference type="Proteomes" id="UP001228049">
    <property type="component" value="Unassembled WGS sequence"/>
</dbReference>
<dbReference type="CDD" id="cd19769">
    <property type="entry name" value="Bbox2_TRIM16-like"/>
    <property type="match status" value="1"/>
</dbReference>
<feature type="compositionally biased region" description="Polar residues" evidence="6">
    <location>
        <begin position="131"/>
        <end position="140"/>
    </location>
</feature>
<reference evidence="10" key="1">
    <citation type="submission" date="2023-04" db="EMBL/GenBank/DDBJ databases">
        <title>Chromosome-level genome of Chaenocephalus aceratus.</title>
        <authorList>
            <person name="Park H."/>
        </authorList>
    </citation>
    <scope>NUCLEOTIDE SEQUENCE</scope>
    <source>
        <strain evidence="10">DE</strain>
        <tissue evidence="10">Muscle</tissue>
    </source>
</reference>
<dbReference type="PRINTS" id="PR01407">
    <property type="entry name" value="BUTYPHLNCDUF"/>
</dbReference>
<dbReference type="InterPro" id="IPR058030">
    <property type="entry name" value="TRIM8/14/16/25/29/45/65_CC"/>
</dbReference>
<dbReference type="GO" id="GO:0005737">
    <property type="term" value="C:cytoplasm"/>
    <property type="evidence" value="ECO:0007669"/>
    <property type="project" value="UniProtKB-ARBA"/>
</dbReference>
<dbReference type="PROSITE" id="PS50188">
    <property type="entry name" value="B302_SPRY"/>
    <property type="match status" value="1"/>
</dbReference>
<dbReference type="EMBL" id="JASDAP010000020">
    <property type="protein sequence ID" value="KAK1886746.1"/>
    <property type="molecule type" value="Genomic_DNA"/>
</dbReference>
<dbReference type="SMART" id="SM00336">
    <property type="entry name" value="BBOX"/>
    <property type="match status" value="1"/>
</dbReference>
<protein>
    <submittedName>
        <fullName evidence="10">E3 ubiquitin-protein ligase TRIM47</fullName>
    </submittedName>
</protein>
<dbReference type="SMART" id="SM00184">
    <property type="entry name" value="RING"/>
    <property type="match status" value="1"/>
</dbReference>
<dbReference type="PROSITE" id="PS50089">
    <property type="entry name" value="ZF_RING_2"/>
    <property type="match status" value="1"/>
</dbReference>
<dbReference type="PROSITE" id="PS00518">
    <property type="entry name" value="ZF_RING_1"/>
    <property type="match status" value="1"/>
</dbReference>
<feature type="coiled-coil region" evidence="5">
    <location>
        <begin position="280"/>
        <end position="318"/>
    </location>
</feature>
<dbReference type="Gene3D" id="3.30.40.10">
    <property type="entry name" value="Zinc/RING finger domain, C3HC4 (zinc finger)"/>
    <property type="match status" value="1"/>
</dbReference>
<dbReference type="PANTHER" id="PTHR25465">
    <property type="entry name" value="B-BOX DOMAIN CONTAINING"/>
    <property type="match status" value="1"/>
</dbReference>
<keyword evidence="5" id="KW-0175">Coiled coil</keyword>
<keyword evidence="2 4" id="KW-0863">Zinc-finger</keyword>
<dbReference type="InterPro" id="IPR001870">
    <property type="entry name" value="B30.2/SPRY"/>
</dbReference>
<evidence type="ECO:0000313" key="10">
    <source>
        <dbReference type="EMBL" id="KAK1886746.1"/>
    </source>
</evidence>
<evidence type="ECO:0000313" key="11">
    <source>
        <dbReference type="Proteomes" id="UP001228049"/>
    </source>
</evidence>
<feature type="region of interest" description="Disordered" evidence="6">
    <location>
        <begin position="87"/>
        <end position="112"/>
    </location>
</feature>
<sequence length="484" mass="54431">MAMELSAASLSEYQFTCSICLDVFNNPVSTSCGHSFCQACISSYWDTKVGAKSYECPLCKEPFRRRPELHINRTLKEITEQFKQIVSSGGQGMDDPNSHPRHRHPSLSLPQRAGELPETVFAEMMNRFQQLQTPGTPNTHPSSPDDPLPQSPAPFSDEHQDPPPPYSPARRHTVSVPSDSFQNLPKCPLHLRALELFCRTDNICICSSCVETLEHRGHSSQLGVADVELEGLISERERKVEEIHNSLREIQAAVETQTHGTVCVFSKLISSLERCQAEVLEVLERSRRAAEHRAEVLLTELQEEVSELRKRREAVSQLALTEDYVLFLRSFPALSSPPPAKDWSSVSVVSELTSGAVLRTVYQMMERVQEEIQQLPKVFQQLSEHAVPKTNPKTRKVQEYATNVILDANTAHPRLIISADGRQVQCGERHQSLPDYPERFDRVVCVLGRQGLSSGRHYWEVHPCTNKSGRNEAPLIICPVAMPE</sequence>
<feature type="domain" description="B box-type" evidence="8">
    <location>
        <begin position="182"/>
        <end position="219"/>
    </location>
</feature>
<dbReference type="InterPro" id="IPR003879">
    <property type="entry name" value="Butyrophylin_SPRY"/>
</dbReference>
<dbReference type="SUPFAM" id="SSF57850">
    <property type="entry name" value="RING/U-box"/>
    <property type="match status" value="1"/>
</dbReference>
<dbReference type="Pfam" id="PF13765">
    <property type="entry name" value="PRY"/>
    <property type="match status" value="1"/>
</dbReference>
<dbReference type="Pfam" id="PF25600">
    <property type="entry name" value="TRIM_CC"/>
    <property type="match status" value="1"/>
</dbReference>
<evidence type="ECO:0000256" key="6">
    <source>
        <dbReference type="SAM" id="MobiDB-lite"/>
    </source>
</evidence>
<keyword evidence="1" id="KW-0479">Metal-binding</keyword>
<evidence type="ECO:0000259" key="7">
    <source>
        <dbReference type="PROSITE" id="PS50089"/>
    </source>
</evidence>
<dbReference type="InterPro" id="IPR001841">
    <property type="entry name" value="Znf_RING"/>
</dbReference>
<dbReference type="Gene3D" id="3.30.160.60">
    <property type="entry name" value="Classic Zinc Finger"/>
    <property type="match status" value="1"/>
</dbReference>
<dbReference type="InterPro" id="IPR013083">
    <property type="entry name" value="Znf_RING/FYVE/PHD"/>
</dbReference>
<dbReference type="InterPro" id="IPR000315">
    <property type="entry name" value="Znf_B-box"/>
</dbReference>
<feature type="domain" description="B30.2/SPRY" evidence="9">
    <location>
        <begin position="383"/>
        <end position="484"/>
    </location>
</feature>
<feature type="domain" description="RING-type" evidence="7">
    <location>
        <begin position="17"/>
        <end position="60"/>
    </location>
</feature>
<dbReference type="GO" id="GO:0008270">
    <property type="term" value="F:zinc ion binding"/>
    <property type="evidence" value="ECO:0007669"/>
    <property type="project" value="UniProtKB-KW"/>
</dbReference>
<keyword evidence="11" id="KW-1185">Reference proteome</keyword>
<dbReference type="InterPro" id="IPR027370">
    <property type="entry name" value="Znf-RING_euk"/>
</dbReference>
<dbReference type="PANTHER" id="PTHR25465:SF49">
    <property type="entry name" value="BLOODTHIRSTY-RELATED GENE FAMILY, MEMBER 1-RELATED"/>
    <property type="match status" value="1"/>
</dbReference>
<name>A0AAD9F3A9_DISEL</name>
<dbReference type="SUPFAM" id="SSF49899">
    <property type="entry name" value="Concanavalin A-like lectins/glucanases"/>
    <property type="match status" value="1"/>
</dbReference>
<comment type="caution">
    <text evidence="10">The sequence shown here is derived from an EMBL/GenBank/DDBJ whole genome shotgun (WGS) entry which is preliminary data.</text>
</comment>
<proteinExistence type="predicted"/>
<dbReference type="InterPro" id="IPR017907">
    <property type="entry name" value="Znf_RING_CS"/>
</dbReference>
<dbReference type="Pfam" id="PF13445">
    <property type="entry name" value="zf-RING_UBOX"/>
    <property type="match status" value="1"/>
</dbReference>
<keyword evidence="3" id="KW-0862">Zinc</keyword>
<dbReference type="Pfam" id="PF00643">
    <property type="entry name" value="zf-B_box"/>
    <property type="match status" value="1"/>
</dbReference>
<evidence type="ECO:0000256" key="2">
    <source>
        <dbReference type="ARBA" id="ARBA00022771"/>
    </source>
</evidence>
<dbReference type="Gene3D" id="2.60.120.920">
    <property type="match status" value="1"/>
</dbReference>
<evidence type="ECO:0000259" key="8">
    <source>
        <dbReference type="PROSITE" id="PS50119"/>
    </source>
</evidence>